<keyword evidence="1" id="KW-0808">Transferase</keyword>
<dbReference type="SUPFAM" id="SSF89796">
    <property type="entry name" value="CoA-transferase family III (CaiB/BaiF)"/>
    <property type="match status" value="1"/>
</dbReference>
<dbReference type="Gene3D" id="3.40.50.10540">
    <property type="entry name" value="Crotonobetainyl-coa:carnitine coa-transferase, domain 1"/>
    <property type="match status" value="1"/>
</dbReference>
<dbReference type="InterPro" id="IPR050483">
    <property type="entry name" value="CoA-transferase_III_domain"/>
</dbReference>
<dbReference type="Gene3D" id="3.30.1540.10">
    <property type="entry name" value="formyl-coa transferase, domain 3"/>
    <property type="match status" value="1"/>
</dbReference>
<evidence type="ECO:0000313" key="2">
    <source>
        <dbReference type="EMBL" id="GAA4548411.1"/>
    </source>
</evidence>
<protein>
    <submittedName>
        <fullName evidence="2">CaiB/BaiF CoA-transferase family protein</fullName>
    </submittedName>
</protein>
<dbReference type="PANTHER" id="PTHR48207:SF3">
    <property type="entry name" value="SUCCINATE--HYDROXYMETHYLGLUTARATE COA-TRANSFERASE"/>
    <property type="match status" value="1"/>
</dbReference>
<dbReference type="PANTHER" id="PTHR48207">
    <property type="entry name" value="SUCCINATE--HYDROXYMETHYLGLUTARATE COA-TRANSFERASE"/>
    <property type="match status" value="1"/>
</dbReference>
<organism evidence="2 3">
    <name type="scientific">Pseudonocardia xishanensis</name>
    <dbReference type="NCBI Taxonomy" id="630995"/>
    <lineage>
        <taxon>Bacteria</taxon>
        <taxon>Bacillati</taxon>
        <taxon>Actinomycetota</taxon>
        <taxon>Actinomycetes</taxon>
        <taxon>Pseudonocardiales</taxon>
        <taxon>Pseudonocardiaceae</taxon>
        <taxon>Pseudonocardia</taxon>
    </lineage>
</organism>
<dbReference type="InterPro" id="IPR023606">
    <property type="entry name" value="CoA-Trfase_III_dom_1_sf"/>
</dbReference>
<comment type="caution">
    <text evidence="2">The sequence shown here is derived from an EMBL/GenBank/DDBJ whole genome shotgun (WGS) entry which is preliminary data.</text>
</comment>
<dbReference type="InterPro" id="IPR003673">
    <property type="entry name" value="CoA-Trfase_fam_III"/>
</dbReference>
<dbReference type="RefSeq" id="WP_345419082.1">
    <property type="nucleotide sequence ID" value="NZ_BAABGT010000040.1"/>
</dbReference>
<dbReference type="Pfam" id="PF02515">
    <property type="entry name" value="CoA_transf_3"/>
    <property type="match status" value="1"/>
</dbReference>
<sequence>MGPLAGVTVIDLTRALSGPYATLLLAGLGATVIKIEEPGAGDVARGNVPYAGRGGLSRVPVEPDDMSVPFLERGRGKLGVTLNLKHAGAREVLADLIRGADVLVENFSAGTADRLGVGYSWAHSVNPRLVYTSISGSGATEVGDTKAYDLITQALSGLTMTTGSSGEPPVRAGLPFGDAIAPLFAVIGTVSALFAAQESGEGQHVDVSMLGALTSMVAIEPWQAYDAVGMSARTGSFLNRLAPFGLFPAKDGEVAVCAANDRFFARLPAAIGRPELLEDDRFARRAHRAANADAIHAIVAEWTRVRTVEEVVRLLSAADVPAAPVRTPVEAVTDARVRARGETVALSHPVYGPVGDVVASGLPIVFSRDTAEIDGDAPLLGQDNDRVYGTVLGYERERLDAMAADGLI</sequence>
<gene>
    <name evidence="2" type="ORF">GCM10023175_34600</name>
</gene>
<reference evidence="3" key="1">
    <citation type="journal article" date="2019" name="Int. J. Syst. Evol. Microbiol.">
        <title>The Global Catalogue of Microorganisms (GCM) 10K type strain sequencing project: providing services to taxonomists for standard genome sequencing and annotation.</title>
        <authorList>
            <consortium name="The Broad Institute Genomics Platform"/>
            <consortium name="The Broad Institute Genome Sequencing Center for Infectious Disease"/>
            <person name="Wu L."/>
            <person name="Ma J."/>
        </authorList>
    </citation>
    <scope>NUCLEOTIDE SEQUENCE [LARGE SCALE GENOMIC DNA]</scope>
    <source>
        <strain evidence="3">JCM 17906</strain>
    </source>
</reference>
<accession>A0ABP8RV14</accession>
<dbReference type="InterPro" id="IPR044855">
    <property type="entry name" value="CoA-Trfase_III_dom3_sf"/>
</dbReference>
<dbReference type="Proteomes" id="UP001501598">
    <property type="component" value="Unassembled WGS sequence"/>
</dbReference>
<dbReference type="EMBL" id="BAABGT010000040">
    <property type="protein sequence ID" value="GAA4548411.1"/>
    <property type="molecule type" value="Genomic_DNA"/>
</dbReference>
<evidence type="ECO:0000256" key="1">
    <source>
        <dbReference type="ARBA" id="ARBA00022679"/>
    </source>
</evidence>
<name>A0ABP8RV14_9PSEU</name>
<evidence type="ECO:0000313" key="3">
    <source>
        <dbReference type="Proteomes" id="UP001501598"/>
    </source>
</evidence>
<keyword evidence="3" id="KW-1185">Reference proteome</keyword>
<proteinExistence type="predicted"/>